<dbReference type="Proteomes" id="UP000803884">
    <property type="component" value="Unassembled WGS sequence"/>
</dbReference>
<dbReference type="CDD" id="cd02219">
    <property type="entry name" value="cupin_YjlB-like"/>
    <property type="match status" value="1"/>
</dbReference>
<dbReference type="InterPro" id="IPR006045">
    <property type="entry name" value="Cupin_1"/>
</dbReference>
<feature type="domain" description="Cupin type-1" evidence="1">
    <location>
        <begin position="73"/>
        <end position="120"/>
    </location>
</feature>
<evidence type="ECO:0000313" key="3">
    <source>
        <dbReference type="Proteomes" id="UP000803884"/>
    </source>
</evidence>
<dbReference type="InterPro" id="IPR047121">
    <property type="entry name" value="YjiB-like"/>
</dbReference>
<reference evidence="2 3" key="1">
    <citation type="journal article" date="2020" name="Microbiol. Resour. Announc.">
        <title>Draft Genome Sequence of a Cladosporium Species Isolated from the Mesophotic Ascidian Didemnum maculosum.</title>
        <authorList>
            <person name="Gioti A."/>
            <person name="Siaperas R."/>
            <person name="Nikolaivits E."/>
            <person name="Le Goff G."/>
            <person name="Ouazzani J."/>
            <person name="Kotoulas G."/>
            <person name="Topakas E."/>
        </authorList>
    </citation>
    <scope>NUCLEOTIDE SEQUENCE [LARGE SCALE GENOMIC DNA]</scope>
    <source>
        <strain evidence="2 3">TM138-S3</strain>
    </source>
</reference>
<protein>
    <recommendedName>
        <fullName evidence="1">Cupin type-1 domain-containing protein</fullName>
    </recommendedName>
</protein>
<organism evidence="2 3">
    <name type="scientific">Cladosporium halotolerans</name>
    <dbReference type="NCBI Taxonomy" id="1052096"/>
    <lineage>
        <taxon>Eukaryota</taxon>
        <taxon>Fungi</taxon>
        <taxon>Dikarya</taxon>
        <taxon>Ascomycota</taxon>
        <taxon>Pezizomycotina</taxon>
        <taxon>Dothideomycetes</taxon>
        <taxon>Dothideomycetidae</taxon>
        <taxon>Cladosporiales</taxon>
        <taxon>Cladosporiaceae</taxon>
        <taxon>Cladosporium</taxon>
    </lineage>
</organism>
<dbReference type="Pfam" id="PF00190">
    <property type="entry name" value="Cupin_1"/>
    <property type="match status" value="1"/>
</dbReference>
<evidence type="ECO:0000313" key="2">
    <source>
        <dbReference type="EMBL" id="KAL1585487.1"/>
    </source>
</evidence>
<dbReference type="GeneID" id="96007044"/>
<sequence>MASKLTPLKELKVLKHQIPAHGLTPNTSIQNKPLFIYKSAFASSVSASDIEGHLSSIGVVSPQWRYSMFTTSHFHTTSHEVLGIAHGQAKLCFGHEDNPKRVEETVRKGDVVIIPAGVAHRLLEDIDGGFSMVGCYPKGFSWDMAYGNKGEEKQIEAIGKLPWFTRDPVYGDEGPTLS</sequence>
<dbReference type="SUPFAM" id="SSF51182">
    <property type="entry name" value="RmlC-like cupins"/>
    <property type="match status" value="1"/>
</dbReference>
<dbReference type="PANTHER" id="PTHR36448:SF3">
    <property type="entry name" value="CUPIN TYPE-2 DOMAIN-CONTAINING PROTEIN"/>
    <property type="match status" value="1"/>
</dbReference>
<dbReference type="Gene3D" id="2.60.120.10">
    <property type="entry name" value="Jelly Rolls"/>
    <property type="match status" value="1"/>
</dbReference>
<dbReference type="EMBL" id="JAAQHG020000019">
    <property type="protein sequence ID" value="KAL1585487.1"/>
    <property type="molecule type" value="Genomic_DNA"/>
</dbReference>
<dbReference type="RefSeq" id="XP_069228593.1">
    <property type="nucleotide sequence ID" value="XM_069374206.1"/>
</dbReference>
<dbReference type="InterPro" id="IPR014500">
    <property type="entry name" value="UCP019307_cupin"/>
</dbReference>
<name>A0AB34KP10_9PEZI</name>
<dbReference type="PANTHER" id="PTHR36448">
    <property type="entry name" value="BLR7373 PROTEIN"/>
    <property type="match status" value="1"/>
</dbReference>
<dbReference type="PIRSF" id="PIRSF019307">
    <property type="entry name" value="UCP019307"/>
    <property type="match status" value="1"/>
</dbReference>
<proteinExistence type="predicted"/>
<comment type="caution">
    <text evidence="2">The sequence shown here is derived from an EMBL/GenBank/DDBJ whole genome shotgun (WGS) entry which is preliminary data.</text>
</comment>
<dbReference type="InterPro" id="IPR014710">
    <property type="entry name" value="RmlC-like_jellyroll"/>
</dbReference>
<accession>A0AB34KP10</accession>
<gene>
    <name evidence="2" type="ORF">WHR41_05601</name>
</gene>
<evidence type="ECO:0000259" key="1">
    <source>
        <dbReference type="Pfam" id="PF00190"/>
    </source>
</evidence>
<dbReference type="InterPro" id="IPR011051">
    <property type="entry name" value="RmlC_Cupin_sf"/>
</dbReference>
<keyword evidence="3" id="KW-1185">Reference proteome</keyword>
<dbReference type="AlphaFoldDB" id="A0AB34KP10"/>